<dbReference type="EC" id="2.7.1.6" evidence="11"/>
<keyword evidence="5" id="KW-0547">Nucleotide-binding</keyword>
<dbReference type="SUPFAM" id="SSF55060">
    <property type="entry name" value="GHMP Kinase, C-terminal domain"/>
    <property type="match status" value="1"/>
</dbReference>
<dbReference type="GO" id="GO:0046872">
    <property type="term" value="F:metal ion binding"/>
    <property type="evidence" value="ECO:0007669"/>
    <property type="project" value="UniProtKB-KW"/>
</dbReference>
<comment type="caution">
    <text evidence="15">The sequence shown here is derived from an EMBL/GenBank/DDBJ whole genome shotgun (WGS) entry which is preliminary data.</text>
</comment>
<evidence type="ECO:0000256" key="4">
    <source>
        <dbReference type="ARBA" id="ARBA00022723"/>
    </source>
</evidence>
<evidence type="ECO:0000256" key="1">
    <source>
        <dbReference type="ARBA" id="ARBA00006566"/>
    </source>
</evidence>
<dbReference type="InterPro" id="IPR014721">
    <property type="entry name" value="Ribsml_uS5_D2-typ_fold_subgr"/>
</dbReference>
<dbReference type="NCBIfam" id="TIGR00131">
    <property type="entry name" value="gal_kin"/>
    <property type="match status" value="1"/>
</dbReference>
<dbReference type="PROSITE" id="PS00106">
    <property type="entry name" value="GALACTOKINASE"/>
    <property type="match status" value="1"/>
</dbReference>
<feature type="domain" description="GHMP kinase C-terminal" evidence="13">
    <location>
        <begin position="295"/>
        <end position="375"/>
    </location>
</feature>
<dbReference type="InterPro" id="IPR006203">
    <property type="entry name" value="GHMP_knse_ATP-bd_CS"/>
</dbReference>
<gene>
    <name evidence="15" type="primary">galK</name>
    <name evidence="15" type="ORF">BN12_1750009</name>
</gene>
<dbReference type="Proteomes" id="UP000035721">
    <property type="component" value="Unassembled WGS sequence"/>
</dbReference>
<feature type="domain" description="GHMP kinase N-terminal" evidence="12">
    <location>
        <begin position="105"/>
        <end position="192"/>
    </location>
</feature>
<dbReference type="Pfam" id="PF08544">
    <property type="entry name" value="GHMP_kinases_C"/>
    <property type="match status" value="1"/>
</dbReference>
<dbReference type="GO" id="GO:0004335">
    <property type="term" value="F:galactokinase activity"/>
    <property type="evidence" value="ECO:0007669"/>
    <property type="project" value="UniProtKB-UniRule"/>
</dbReference>
<dbReference type="Pfam" id="PF10509">
    <property type="entry name" value="GalKase_gal_bdg"/>
    <property type="match status" value="1"/>
</dbReference>
<keyword evidence="16" id="KW-1185">Reference proteome</keyword>
<dbReference type="PIRSF" id="PIRSF000530">
    <property type="entry name" value="Galactokinase"/>
    <property type="match status" value="1"/>
</dbReference>
<evidence type="ECO:0000256" key="11">
    <source>
        <dbReference type="NCBIfam" id="TIGR00131"/>
    </source>
</evidence>
<evidence type="ECO:0000256" key="9">
    <source>
        <dbReference type="ARBA" id="ARBA00023144"/>
    </source>
</evidence>
<keyword evidence="4" id="KW-0479">Metal-binding</keyword>
<evidence type="ECO:0000313" key="15">
    <source>
        <dbReference type="EMBL" id="CCH77240.1"/>
    </source>
</evidence>
<dbReference type="InterPro" id="IPR006204">
    <property type="entry name" value="GHMP_kinase_N_dom"/>
</dbReference>
<dbReference type="STRING" id="1194083.BN12_1750009"/>
<dbReference type="PRINTS" id="PR00473">
    <property type="entry name" value="GALCTOKINASE"/>
</dbReference>
<dbReference type="GO" id="GO:0006012">
    <property type="term" value="P:galactose metabolic process"/>
    <property type="evidence" value="ECO:0007669"/>
    <property type="project" value="UniProtKB-UniRule"/>
</dbReference>
<dbReference type="PANTHER" id="PTHR10457:SF7">
    <property type="entry name" value="GALACTOKINASE-RELATED"/>
    <property type="match status" value="1"/>
</dbReference>
<dbReference type="InterPro" id="IPR000705">
    <property type="entry name" value="Galactokinase"/>
</dbReference>
<feature type="domain" description="Galactokinase N-terminal" evidence="14">
    <location>
        <begin position="21"/>
        <end position="70"/>
    </location>
</feature>
<proteinExistence type="inferred from homology"/>
<evidence type="ECO:0000256" key="3">
    <source>
        <dbReference type="ARBA" id="ARBA00022679"/>
    </source>
</evidence>
<organism evidence="15 16">
    <name type="scientific">Nostocoides japonicum T1-X7</name>
    <dbReference type="NCBI Taxonomy" id="1194083"/>
    <lineage>
        <taxon>Bacteria</taxon>
        <taxon>Bacillati</taxon>
        <taxon>Actinomycetota</taxon>
        <taxon>Actinomycetes</taxon>
        <taxon>Micrococcales</taxon>
        <taxon>Intrasporangiaceae</taxon>
        <taxon>Nostocoides</taxon>
    </lineage>
</organism>
<dbReference type="InterPro" id="IPR019539">
    <property type="entry name" value="GalKase_N"/>
</dbReference>
<evidence type="ECO:0000256" key="8">
    <source>
        <dbReference type="ARBA" id="ARBA00022842"/>
    </source>
</evidence>
<dbReference type="GO" id="GO:0005829">
    <property type="term" value="C:cytosol"/>
    <property type="evidence" value="ECO:0007669"/>
    <property type="project" value="TreeGrafter"/>
</dbReference>
<dbReference type="EMBL" id="CAJB01000085">
    <property type="protein sequence ID" value="CCH77240.1"/>
    <property type="molecule type" value="Genomic_DNA"/>
</dbReference>
<dbReference type="Pfam" id="PF00288">
    <property type="entry name" value="GHMP_kinases_N"/>
    <property type="match status" value="1"/>
</dbReference>
<reference evidence="15 16" key="1">
    <citation type="journal article" date="2013" name="ISME J.">
        <title>A metabolic model for members of the genus Tetrasphaera involved in enhanced biological phosphorus removal.</title>
        <authorList>
            <person name="Kristiansen R."/>
            <person name="Nguyen H.T.T."/>
            <person name="Saunders A.M."/>
            <person name="Nielsen J.L."/>
            <person name="Wimmer R."/>
            <person name="Le V.Q."/>
            <person name="McIlroy S.J."/>
            <person name="Petrovski S."/>
            <person name="Seviour R.J."/>
            <person name="Calteau A."/>
            <person name="Nielsen K.L."/>
            <person name="Nielsen P.H."/>
        </authorList>
    </citation>
    <scope>NUCLEOTIDE SEQUENCE [LARGE SCALE GENOMIC DNA]</scope>
    <source>
        <strain evidence="15 16">T1-X7</strain>
    </source>
</reference>
<dbReference type="FunFam" id="3.30.230.10:FF:000017">
    <property type="entry name" value="Galactokinase"/>
    <property type="match status" value="1"/>
</dbReference>
<keyword evidence="6 15" id="KW-0418">Kinase</keyword>
<dbReference type="Gene3D" id="3.30.230.10">
    <property type="match status" value="1"/>
</dbReference>
<dbReference type="Gene3D" id="3.30.70.890">
    <property type="entry name" value="GHMP kinase, C-terminal domain"/>
    <property type="match status" value="1"/>
</dbReference>
<protein>
    <recommendedName>
        <fullName evidence="11">Galactokinase</fullName>
        <ecNumber evidence="11">2.7.1.6</ecNumber>
    </recommendedName>
</protein>
<dbReference type="InterPro" id="IPR006206">
    <property type="entry name" value="Mevalonate/galactokinase"/>
</dbReference>
<keyword evidence="7" id="KW-0067">ATP-binding</keyword>
<dbReference type="PANTHER" id="PTHR10457">
    <property type="entry name" value="MEVALONATE KINASE/GALACTOKINASE"/>
    <property type="match status" value="1"/>
</dbReference>
<dbReference type="InterPro" id="IPR020568">
    <property type="entry name" value="Ribosomal_Su5_D2-typ_SF"/>
</dbReference>
<dbReference type="FunFam" id="3.30.70.890:FF:000001">
    <property type="entry name" value="Galactokinase"/>
    <property type="match status" value="1"/>
</dbReference>
<dbReference type="InterPro" id="IPR019741">
    <property type="entry name" value="Galactokinase_CS"/>
</dbReference>
<evidence type="ECO:0000259" key="13">
    <source>
        <dbReference type="Pfam" id="PF08544"/>
    </source>
</evidence>
<comment type="similarity">
    <text evidence="1">Belongs to the GHMP kinase family. GalK subfamily.</text>
</comment>
<evidence type="ECO:0000256" key="5">
    <source>
        <dbReference type="ARBA" id="ARBA00022741"/>
    </source>
</evidence>
<keyword evidence="8" id="KW-0460">Magnesium</keyword>
<keyword evidence="9" id="KW-0299">Galactose metabolism</keyword>
<evidence type="ECO:0000313" key="16">
    <source>
        <dbReference type="Proteomes" id="UP000035721"/>
    </source>
</evidence>
<name>A0A077LZ16_9MICO</name>
<dbReference type="InterPro" id="IPR013750">
    <property type="entry name" value="GHMP_kinase_C_dom"/>
</dbReference>
<evidence type="ECO:0000256" key="2">
    <source>
        <dbReference type="ARBA" id="ARBA00022490"/>
    </source>
</evidence>
<evidence type="ECO:0000256" key="10">
    <source>
        <dbReference type="ARBA" id="ARBA00023277"/>
    </source>
</evidence>
<dbReference type="SUPFAM" id="SSF54211">
    <property type="entry name" value="Ribosomal protein S5 domain 2-like"/>
    <property type="match status" value="1"/>
</dbReference>
<keyword evidence="10" id="KW-0119">Carbohydrate metabolism</keyword>
<dbReference type="AlphaFoldDB" id="A0A077LZ16"/>
<dbReference type="PROSITE" id="PS00627">
    <property type="entry name" value="GHMP_KINASES_ATP"/>
    <property type="match status" value="1"/>
</dbReference>
<evidence type="ECO:0000256" key="7">
    <source>
        <dbReference type="ARBA" id="ARBA00022840"/>
    </source>
</evidence>
<dbReference type="RefSeq" id="WP_048554169.1">
    <property type="nucleotide sequence ID" value="NZ_HF570958.1"/>
</dbReference>
<keyword evidence="3 15" id="KW-0808">Transferase</keyword>
<dbReference type="InterPro" id="IPR036554">
    <property type="entry name" value="GHMP_kinase_C_sf"/>
</dbReference>
<dbReference type="PRINTS" id="PR00959">
    <property type="entry name" value="MEVGALKINASE"/>
</dbReference>
<dbReference type="OrthoDB" id="250531at2"/>
<dbReference type="GO" id="GO:0005524">
    <property type="term" value="F:ATP binding"/>
    <property type="evidence" value="ECO:0007669"/>
    <property type="project" value="UniProtKB-UniRule"/>
</dbReference>
<sequence>MTTLEWASAPERAVVTAALAERFERQVGRPPHGVWSAPGRVNLIGEHVDYNGGLCLPLALPHRTYAAVSPRSDDLLRLASCQADSVWEGTLDDVGEGRPGGWVAYVAGVLWALRHNGIVIPGMDVVIDGHVPLGSGLSSSAAIECAVAVAVRDLVATPTALSDRDLIAACIEAENVVAGASTGGMDQSVSVLAQDRYVLLLDCLDFSTTNVAWSVGDSGWTLLVCDTRVPHALVDGQYAERRRSTASAAEALGVGTLREIAPDELPDALGRLDSDVLRRRTRHVVTEIERVRTAVRALDASDVTALGAAMVASHASLRDDYEVTVPALDLAVETALASGAAGARMTGGGFGGSVIALVRDDATEGVAEAIARAFSDGGLGAPQFLLAPPSAPAGRDR</sequence>
<evidence type="ECO:0000256" key="6">
    <source>
        <dbReference type="ARBA" id="ARBA00022777"/>
    </source>
</evidence>
<evidence type="ECO:0000259" key="12">
    <source>
        <dbReference type="Pfam" id="PF00288"/>
    </source>
</evidence>
<accession>A0A077LZ16</accession>
<keyword evidence="2" id="KW-0963">Cytoplasm</keyword>
<evidence type="ECO:0000259" key="14">
    <source>
        <dbReference type="Pfam" id="PF10509"/>
    </source>
</evidence>